<dbReference type="PANTHER" id="PTHR43591:SF24">
    <property type="entry name" value="2-METHOXY-6-POLYPRENYL-1,4-BENZOQUINOL METHYLASE, MITOCHONDRIAL"/>
    <property type="match status" value="1"/>
</dbReference>
<dbReference type="Pfam" id="PF08241">
    <property type="entry name" value="Methyltransf_11"/>
    <property type="match status" value="1"/>
</dbReference>
<protein>
    <submittedName>
        <fullName evidence="2">Class I SAM-dependent methyltransferase</fullName>
        <ecNumber evidence="2">2.1.1.-</ecNumber>
    </submittedName>
</protein>
<evidence type="ECO:0000259" key="1">
    <source>
        <dbReference type="Pfam" id="PF08241"/>
    </source>
</evidence>
<feature type="domain" description="Methyltransferase type 11" evidence="1">
    <location>
        <begin position="53"/>
        <end position="153"/>
    </location>
</feature>
<dbReference type="SUPFAM" id="SSF53335">
    <property type="entry name" value="S-adenosyl-L-methionine-dependent methyltransferases"/>
    <property type="match status" value="1"/>
</dbReference>
<organism evidence="2 3">
    <name type="scientific">Roseateles rivi</name>
    <dbReference type="NCBI Taxonomy" id="3299028"/>
    <lineage>
        <taxon>Bacteria</taxon>
        <taxon>Pseudomonadati</taxon>
        <taxon>Pseudomonadota</taxon>
        <taxon>Betaproteobacteria</taxon>
        <taxon>Burkholderiales</taxon>
        <taxon>Sphaerotilaceae</taxon>
        <taxon>Roseateles</taxon>
    </lineage>
</organism>
<keyword evidence="3" id="KW-1185">Reference proteome</keyword>
<dbReference type="EMBL" id="JBIGHZ010000002">
    <property type="protein sequence ID" value="MFG6447789.1"/>
    <property type="molecule type" value="Genomic_DNA"/>
</dbReference>
<dbReference type="RefSeq" id="WP_394459457.1">
    <property type="nucleotide sequence ID" value="NZ_JBIGHZ010000002.1"/>
</dbReference>
<sequence length="224" mass="24868">MLQARIPETDEALQSAEVALAYDQMQRHIRDHGWLREKIELVRSLGVRAGHVLELGPGPGYFGLEWLRAADTPQSRLTALDLAEQMLALAQRNAQDYGLAARCHYQLGNCEHMPFEAQGFDGVISHSSLHEWAQPQRVLAEIHRVLKPGAPFCIVDLRRDLSREAVAFMRTNIPMEMRKGFANSVRAAYTEAELSALLQDSPLAGATVQNLQLGLVASGHRAQP</sequence>
<dbReference type="PANTHER" id="PTHR43591">
    <property type="entry name" value="METHYLTRANSFERASE"/>
    <property type="match status" value="1"/>
</dbReference>
<keyword evidence="2" id="KW-0489">Methyltransferase</keyword>
<comment type="caution">
    <text evidence="2">The sequence shown here is derived from an EMBL/GenBank/DDBJ whole genome shotgun (WGS) entry which is preliminary data.</text>
</comment>
<accession>A0ABW7FTY2</accession>
<evidence type="ECO:0000313" key="2">
    <source>
        <dbReference type="EMBL" id="MFG6447789.1"/>
    </source>
</evidence>
<dbReference type="InterPro" id="IPR013216">
    <property type="entry name" value="Methyltransf_11"/>
</dbReference>
<dbReference type="EC" id="2.1.1.-" evidence="2"/>
<gene>
    <name evidence="2" type="ORF">ACG0Z6_05960</name>
</gene>
<reference evidence="2 3" key="1">
    <citation type="submission" date="2024-08" db="EMBL/GenBank/DDBJ databases">
        <authorList>
            <person name="Lu H."/>
        </authorList>
    </citation>
    <scope>NUCLEOTIDE SEQUENCE [LARGE SCALE GENOMIC DNA]</scope>
    <source>
        <strain evidence="2 3">BYS180W</strain>
    </source>
</reference>
<dbReference type="InterPro" id="IPR029063">
    <property type="entry name" value="SAM-dependent_MTases_sf"/>
</dbReference>
<keyword evidence="2" id="KW-0808">Transferase</keyword>
<dbReference type="GO" id="GO:0008168">
    <property type="term" value="F:methyltransferase activity"/>
    <property type="evidence" value="ECO:0007669"/>
    <property type="project" value="UniProtKB-KW"/>
</dbReference>
<name>A0ABW7FTY2_9BURK</name>
<dbReference type="CDD" id="cd02440">
    <property type="entry name" value="AdoMet_MTases"/>
    <property type="match status" value="1"/>
</dbReference>
<evidence type="ECO:0000313" key="3">
    <source>
        <dbReference type="Proteomes" id="UP001606099"/>
    </source>
</evidence>
<proteinExistence type="predicted"/>
<dbReference type="Proteomes" id="UP001606099">
    <property type="component" value="Unassembled WGS sequence"/>
</dbReference>
<dbReference type="GO" id="GO:0032259">
    <property type="term" value="P:methylation"/>
    <property type="evidence" value="ECO:0007669"/>
    <property type="project" value="UniProtKB-KW"/>
</dbReference>
<dbReference type="Gene3D" id="3.40.50.150">
    <property type="entry name" value="Vaccinia Virus protein VP39"/>
    <property type="match status" value="1"/>
</dbReference>